<keyword evidence="2" id="KW-1185">Reference proteome</keyword>
<accession>A0A8J8NNR8</accession>
<gene>
    <name evidence="1" type="ORF">FGO68_gene5908</name>
</gene>
<evidence type="ECO:0000313" key="1">
    <source>
        <dbReference type="EMBL" id="TNV77486.1"/>
    </source>
</evidence>
<organism evidence="1 2">
    <name type="scientific">Halteria grandinella</name>
    <dbReference type="NCBI Taxonomy" id="5974"/>
    <lineage>
        <taxon>Eukaryota</taxon>
        <taxon>Sar</taxon>
        <taxon>Alveolata</taxon>
        <taxon>Ciliophora</taxon>
        <taxon>Intramacronucleata</taxon>
        <taxon>Spirotrichea</taxon>
        <taxon>Stichotrichia</taxon>
        <taxon>Sporadotrichida</taxon>
        <taxon>Halteriidae</taxon>
        <taxon>Halteria</taxon>
    </lineage>
</organism>
<protein>
    <submittedName>
        <fullName evidence="1">Uncharacterized protein</fullName>
    </submittedName>
</protein>
<sequence length="101" mass="12012">MGLANNFCFDETHFKDELIQYSIYCECSNWHYQSNSLIGDTFKKKPCRHNCQVSSLYKQGCQICFHAKSDKKQQLKKRRYRQDAEVQNFIYVIQIVEICGE</sequence>
<evidence type="ECO:0000313" key="2">
    <source>
        <dbReference type="Proteomes" id="UP000785679"/>
    </source>
</evidence>
<proteinExistence type="predicted"/>
<comment type="caution">
    <text evidence="1">The sequence shown here is derived from an EMBL/GenBank/DDBJ whole genome shotgun (WGS) entry which is preliminary data.</text>
</comment>
<dbReference type="Proteomes" id="UP000785679">
    <property type="component" value="Unassembled WGS sequence"/>
</dbReference>
<reference evidence="1" key="1">
    <citation type="submission" date="2019-06" db="EMBL/GenBank/DDBJ databases">
        <authorList>
            <person name="Zheng W."/>
        </authorList>
    </citation>
    <scope>NUCLEOTIDE SEQUENCE</scope>
    <source>
        <strain evidence="1">QDHG01</strain>
    </source>
</reference>
<dbReference type="EMBL" id="RRYP01011825">
    <property type="protein sequence ID" value="TNV77486.1"/>
    <property type="molecule type" value="Genomic_DNA"/>
</dbReference>
<name>A0A8J8NNR8_HALGN</name>
<dbReference type="AlphaFoldDB" id="A0A8J8NNR8"/>